<accession>A0A5X3G693</accession>
<feature type="non-terminal residue" evidence="1">
    <location>
        <position position="1"/>
    </location>
</feature>
<organism evidence="1">
    <name type="scientific">Salmonella enterica subsp. enterica serovar Kentucky</name>
    <dbReference type="NCBI Taxonomy" id="192955"/>
    <lineage>
        <taxon>Bacteria</taxon>
        <taxon>Pseudomonadati</taxon>
        <taxon>Pseudomonadota</taxon>
        <taxon>Gammaproteobacteria</taxon>
        <taxon>Enterobacterales</taxon>
        <taxon>Enterobacteriaceae</taxon>
        <taxon>Salmonella</taxon>
    </lineage>
</organism>
<reference evidence="1" key="1">
    <citation type="submission" date="2018-10" db="EMBL/GenBank/DDBJ databases">
        <authorList>
            <person name="Ashton P.M."/>
            <person name="Dallman T."/>
            <person name="Nair S."/>
            <person name="De Pinna E."/>
            <person name="Peters T."/>
            <person name="Grant K."/>
        </authorList>
    </citation>
    <scope>NUCLEOTIDE SEQUENCE</scope>
    <source>
        <strain evidence="1">624486</strain>
    </source>
</reference>
<dbReference type="AlphaFoldDB" id="A0A5X3G693"/>
<evidence type="ECO:0000313" key="1">
    <source>
        <dbReference type="EMBL" id="EBZ5222689.1"/>
    </source>
</evidence>
<proteinExistence type="predicted"/>
<dbReference type="EMBL" id="AAHRJY010000042">
    <property type="protein sequence ID" value="EBZ5222689.1"/>
    <property type="molecule type" value="Genomic_DNA"/>
</dbReference>
<comment type="caution">
    <text evidence="1">The sequence shown here is derived from an EMBL/GenBank/DDBJ whole genome shotgun (WGS) entry which is preliminary data.</text>
</comment>
<name>A0A5X3G693_SALET</name>
<protein>
    <submittedName>
        <fullName evidence="1">Cytoplasmic protein</fullName>
    </submittedName>
</protein>
<gene>
    <name evidence="1" type="ORF">ECA58_22975</name>
</gene>
<sequence length="136" mass="16081">WPLVIYQRCGREWLDESLQETQGWLYWLARLAAQHITPDTMRRGRLTEQVDQLWVMWQPGPWWAQWLRGLRRTSQRSRELTGLPDEAPVVELPGVRYLPWPGWPGKTLGQATPGQGWFWQQNSEGRYVDALRLAEK</sequence>